<evidence type="ECO:0000313" key="2">
    <source>
        <dbReference type="EMBL" id="EEQ66779.1"/>
    </source>
</evidence>
<feature type="transmembrane region" description="Helical" evidence="1">
    <location>
        <begin position="42"/>
        <end position="61"/>
    </location>
</feature>
<keyword evidence="1" id="KW-0472">Membrane</keyword>
<name>A0A826I0M1_LACPA</name>
<accession>A0A826I0M1</accession>
<keyword evidence="1" id="KW-1133">Transmembrane helix</keyword>
<reference evidence="2 3" key="1">
    <citation type="submission" date="2010-12" db="EMBL/GenBank/DDBJ databases">
        <title>The Genome Sequence of Lactobacillus paracasei subsp. paracasei strain 8700:2.</title>
        <authorList>
            <consortium name="The Broad Institute Genome Sequencing Platform"/>
            <person name="Ward D."/>
            <person name="Earl A."/>
            <person name="Feldgarden M."/>
            <person name="Young S.K."/>
            <person name="Gargeya S."/>
            <person name="Zeng Q."/>
            <person name="Alvarado L."/>
            <person name="Berlin A."/>
            <person name="Bochicchio J."/>
            <person name="Chapman S.B."/>
            <person name="Chen Z."/>
            <person name="Freedman E."/>
            <person name="Gellesch M."/>
            <person name="Goldberg J."/>
            <person name="Griggs A."/>
            <person name="Gujja S."/>
            <person name="Heilman E."/>
            <person name="Heiman D."/>
            <person name="Howarth C."/>
            <person name="Mehta T."/>
            <person name="Neiman D."/>
            <person name="Pearson M."/>
            <person name="Roberts A."/>
            <person name="Saif S."/>
            <person name="Shea T."/>
            <person name="Shenoy N."/>
            <person name="Sisk P."/>
            <person name="Stolte C."/>
            <person name="Sykes S."/>
            <person name="White J."/>
            <person name="Yandava C."/>
            <person name="Saulnier D."/>
            <person name="Haas B."/>
            <person name="Nusbaum C."/>
            <person name="Birren B."/>
        </authorList>
    </citation>
    <scope>NUCLEOTIDE SEQUENCE [LARGE SCALE GENOMIC DNA]</scope>
    <source>
        <strain evidence="2 3">8700:2</strain>
    </source>
</reference>
<dbReference type="Proteomes" id="UP000015927">
    <property type="component" value="Chromosome"/>
</dbReference>
<organism evidence="2 3">
    <name type="scientific">Lacticaseibacillus paracasei subsp. paracasei 8700:2</name>
    <dbReference type="NCBI Taxonomy" id="537973"/>
    <lineage>
        <taxon>Bacteria</taxon>
        <taxon>Bacillati</taxon>
        <taxon>Bacillota</taxon>
        <taxon>Bacilli</taxon>
        <taxon>Lactobacillales</taxon>
        <taxon>Lactobacillaceae</taxon>
        <taxon>Lacticaseibacillus</taxon>
    </lineage>
</organism>
<dbReference type="KEGG" id="lpi:LBPG_02228"/>
<sequence>MGEIEIKDSIKTYLIGVGGWILLILFNVSFDFIAYRQLYWPQYFKLTAYIIIAVIVGKIYFKYRA</sequence>
<evidence type="ECO:0000313" key="3">
    <source>
        <dbReference type="Proteomes" id="UP000015927"/>
    </source>
</evidence>
<feature type="transmembrane region" description="Helical" evidence="1">
    <location>
        <begin position="12"/>
        <end position="30"/>
    </location>
</feature>
<proteinExistence type="predicted"/>
<keyword evidence="1" id="KW-0812">Transmembrane</keyword>
<evidence type="ECO:0000256" key="1">
    <source>
        <dbReference type="SAM" id="Phobius"/>
    </source>
</evidence>
<gene>
    <name evidence="2" type="ORF">LBPG_02228</name>
</gene>
<protein>
    <submittedName>
        <fullName evidence="2">Uncharacterized protein</fullName>
    </submittedName>
</protein>
<dbReference type="EMBL" id="CP002391">
    <property type="protein sequence ID" value="EEQ66779.1"/>
    <property type="molecule type" value="Genomic_DNA"/>
</dbReference>
<dbReference type="AlphaFoldDB" id="A0A826I0M1"/>